<dbReference type="PIRSF" id="PIRSF004923">
    <property type="entry name" value="RseC"/>
    <property type="match status" value="1"/>
</dbReference>
<keyword evidence="1" id="KW-0472">Membrane</keyword>
<organism evidence="2 3">
    <name type="scientific">Denitromonas halophila</name>
    <dbReference type="NCBI Taxonomy" id="1629404"/>
    <lineage>
        <taxon>Bacteria</taxon>
        <taxon>Pseudomonadati</taxon>
        <taxon>Pseudomonadota</taxon>
        <taxon>Betaproteobacteria</taxon>
        <taxon>Rhodocyclales</taxon>
        <taxon>Zoogloeaceae</taxon>
        <taxon>Denitromonas</taxon>
    </lineage>
</organism>
<evidence type="ECO:0000313" key="2">
    <source>
        <dbReference type="EMBL" id="TVO53317.1"/>
    </source>
</evidence>
<dbReference type="OrthoDB" id="8536337at2"/>
<dbReference type="AlphaFoldDB" id="A0A557QKB5"/>
<keyword evidence="3" id="KW-1185">Reference proteome</keyword>
<reference evidence="2 3" key="1">
    <citation type="submission" date="2019-07" db="EMBL/GenBank/DDBJ databases">
        <title>The pathways for chlorine oxyanion respiration interact through the shared metabolite chlorate.</title>
        <authorList>
            <person name="Barnum T.P."/>
            <person name="Cheng Y."/>
            <person name="Hill K.A."/>
            <person name="Lucas L.N."/>
            <person name="Carlson H.K."/>
            <person name="Coates J.D."/>
        </authorList>
    </citation>
    <scope>NUCLEOTIDE SEQUENCE [LARGE SCALE GENOMIC DNA]</scope>
    <source>
        <strain evidence="2 3">SFB-3</strain>
    </source>
</reference>
<protein>
    <submittedName>
        <fullName evidence="2">SoxR reducing system RseC family protein</fullName>
    </submittedName>
</protein>
<feature type="transmembrane region" description="Helical" evidence="1">
    <location>
        <begin position="100"/>
        <end position="121"/>
    </location>
</feature>
<gene>
    <name evidence="2" type="ORF">FHP91_16160</name>
</gene>
<comment type="caution">
    <text evidence="2">The sequence shown here is derived from an EMBL/GenBank/DDBJ whole genome shotgun (WGS) entry which is preliminary data.</text>
</comment>
<dbReference type="PANTHER" id="PTHR35867">
    <property type="entry name" value="PROTEIN RSEC"/>
    <property type="match status" value="1"/>
</dbReference>
<dbReference type="EMBL" id="VMNK01000015">
    <property type="protein sequence ID" value="TVO53317.1"/>
    <property type="molecule type" value="Genomic_DNA"/>
</dbReference>
<keyword evidence="1" id="KW-0812">Transmembrane</keyword>
<name>A0A557QKB5_9RHOO</name>
<feature type="transmembrane region" description="Helical" evidence="1">
    <location>
        <begin position="74"/>
        <end position="94"/>
    </location>
</feature>
<proteinExistence type="predicted"/>
<accession>A0A557QKB5</accession>
<dbReference type="PANTHER" id="PTHR35867:SF1">
    <property type="entry name" value="PROTEIN RSEC"/>
    <property type="match status" value="1"/>
</dbReference>
<dbReference type="Pfam" id="PF04246">
    <property type="entry name" value="RseC_MucC"/>
    <property type="match status" value="1"/>
</dbReference>
<keyword evidence="1" id="KW-1133">Transmembrane helix</keyword>
<dbReference type="InterPro" id="IPR007359">
    <property type="entry name" value="SigmaE_reg_RseC_MucC"/>
</dbReference>
<evidence type="ECO:0000256" key="1">
    <source>
        <dbReference type="SAM" id="Phobius"/>
    </source>
</evidence>
<dbReference type="RefSeq" id="WP_144310552.1">
    <property type="nucleotide sequence ID" value="NZ_VMNK01000015.1"/>
</dbReference>
<dbReference type="Proteomes" id="UP000319502">
    <property type="component" value="Unassembled WGS sequence"/>
</dbReference>
<evidence type="ECO:0000313" key="3">
    <source>
        <dbReference type="Proteomes" id="UP000319502"/>
    </source>
</evidence>
<dbReference type="InterPro" id="IPR026268">
    <property type="entry name" value="RseC"/>
</dbReference>
<sequence length="157" mass="16409">MIEARGIVLHAGEDQAWVRVDDQPTGCGRCNEPGGCGGAKIAHAFGKPDEVFHVENPQHFVAGDRVRLQIDDGAALGAAAVTYGVPTLGALLGAGLGTWWAGNAGALTGLVLALIASVLFVRSIGGRRFWRQKLSVRLAADSALCPSTHIETAARRD</sequence>